<dbReference type="GO" id="GO:0016787">
    <property type="term" value="F:hydrolase activity"/>
    <property type="evidence" value="ECO:0007669"/>
    <property type="project" value="UniProtKB-KW"/>
</dbReference>
<dbReference type="InterPro" id="IPR017946">
    <property type="entry name" value="PLC-like_Pdiesterase_TIM-brl"/>
</dbReference>
<dbReference type="EC" id="3.1.4.-" evidence="9"/>
<dbReference type="CDD" id="cd08583">
    <property type="entry name" value="PI-PLCc_GDPD_SF_unchar1"/>
    <property type="match status" value="1"/>
</dbReference>
<evidence type="ECO:0000256" key="7">
    <source>
        <dbReference type="ARBA" id="ARBA00023136"/>
    </source>
</evidence>
<evidence type="ECO:0000313" key="9">
    <source>
        <dbReference type="EMBL" id="MFB9330142.1"/>
    </source>
</evidence>
<keyword evidence="7" id="KW-0472">Membrane</keyword>
<keyword evidence="3" id="KW-0812">Transmembrane</keyword>
<dbReference type="PANTHER" id="PTHR42758">
    <property type="entry name" value="PHOSPHATIDYLGLYCEROL PHOSPHOLIPASE C"/>
    <property type="match status" value="1"/>
</dbReference>
<evidence type="ECO:0000256" key="6">
    <source>
        <dbReference type="ARBA" id="ARBA00023098"/>
    </source>
</evidence>
<keyword evidence="4 9" id="KW-0378">Hydrolase</keyword>
<dbReference type="SUPFAM" id="SSF51695">
    <property type="entry name" value="PLC-like phosphodiesterases"/>
    <property type="match status" value="1"/>
</dbReference>
<evidence type="ECO:0000256" key="5">
    <source>
        <dbReference type="ARBA" id="ARBA00022989"/>
    </source>
</evidence>
<name>A0ABV5L1F4_9BACL</name>
<dbReference type="InterPro" id="IPR052271">
    <property type="entry name" value="GDPD-Related"/>
</dbReference>
<evidence type="ECO:0000256" key="3">
    <source>
        <dbReference type="ARBA" id="ARBA00022692"/>
    </source>
</evidence>
<evidence type="ECO:0000259" key="8">
    <source>
        <dbReference type="Pfam" id="PF03009"/>
    </source>
</evidence>
<reference evidence="9 10" key="1">
    <citation type="submission" date="2024-09" db="EMBL/GenBank/DDBJ databases">
        <authorList>
            <person name="Sun Q."/>
            <person name="Mori K."/>
        </authorList>
    </citation>
    <scope>NUCLEOTIDE SEQUENCE [LARGE SCALE GENOMIC DNA]</scope>
    <source>
        <strain evidence="9 10">TISTR 2452</strain>
    </source>
</reference>
<evidence type="ECO:0000256" key="4">
    <source>
        <dbReference type="ARBA" id="ARBA00022801"/>
    </source>
</evidence>
<comment type="caution">
    <text evidence="9">The sequence shown here is derived from an EMBL/GenBank/DDBJ whole genome shotgun (WGS) entry which is preliminary data.</text>
</comment>
<keyword evidence="10" id="KW-1185">Reference proteome</keyword>
<dbReference type="InterPro" id="IPR030395">
    <property type="entry name" value="GP_PDE_dom"/>
</dbReference>
<protein>
    <submittedName>
        <fullName evidence="9">Phosphatidylinositol-specific phospholipase C/glycerophosphodiester phosphodiesterase family protein</fullName>
        <ecNumber evidence="9">3.1.4.-</ecNumber>
    </submittedName>
</protein>
<feature type="domain" description="GP-PDE" evidence="8">
    <location>
        <begin position="61"/>
        <end position="283"/>
    </location>
</feature>
<sequence length="323" mass="36633">MSRFSTLLLAVLLIMPVFWVPLPSASSAPATAAGPPASESDWTRHRLVAHGMGEIEGYTYTNTMEAFKLNYAKGYRLFEVDLQLTADGYLVTRHDWQPYLYRQLGQTAPKAGRLGLPLSRKEAVSILVHGAYRTLDFEGLLVLLRQYPDATFITDTKDTDPATVRRQFAAMKEAARDEPELLRRIVPQFYNQAMYAEIESVHRFESYIYTLYMSPDTEAQTLSFVRAHPRVAAVTMPESLANAGYLRRLEDAGVHTYIHTINDTEDMLRYIDQGAHGFYTDSISEIQLASANASPPSYLTMLANAVRELYAEPVMSFWPHRWF</sequence>
<keyword evidence="5" id="KW-1133">Transmembrane helix</keyword>
<accession>A0ABV5L1F4</accession>
<keyword evidence="6" id="KW-0443">Lipid metabolism</keyword>
<evidence type="ECO:0000313" key="10">
    <source>
        <dbReference type="Proteomes" id="UP001589747"/>
    </source>
</evidence>
<dbReference type="Pfam" id="PF03009">
    <property type="entry name" value="GDPD"/>
    <property type="match status" value="1"/>
</dbReference>
<proteinExistence type="inferred from homology"/>
<dbReference type="Gene3D" id="3.20.20.190">
    <property type="entry name" value="Phosphatidylinositol (PI) phosphodiesterase"/>
    <property type="match status" value="1"/>
</dbReference>
<dbReference type="PANTHER" id="PTHR42758:SF2">
    <property type="entry name" value="PHOSPHATIDYLGLYCEROL PHOSPHOLIPASE C"/>
    <property type="match status" value="1"/>
</dbReference>
<organism evidence="9 10">
    <name type="scientific">Paenibacillus aurantiacus</name>
    <dbReference type="NCBI Taxonomy" id="1936118"/>
    <lineage>
        <taxon>Bacteria</taxon>
        <taxon>Bacillati</taxon>
        <taxon>Bacillota</taxon>
        <taxon>Bacilli</taxon>
        <taxon>Bacillales</taxon>
        <taxon>Paenibacillaceae</taxon>
        <taxon>Paenibacillus</taxon>
    </lineage>
</organism>
<gene>
    <name evidence="9" type="ORF">ACFFSY_29720</name>
</gene>
<dbReference type="Proteomes" id="UP001589747">
    <property type="component" value="Unassembled WGS sequence"/>
</dbReference>
<evidence type="ECO:0000256" key="2">
    <source>
        <dbReference type="ARBA" id="ARBA00007277"/>
    </source>
</evidence>
<comment type="subcellular location">
    <subcellularLocation>
        <location evidence="1">Membrane</location>
    </subcellularLocation>
</comment>
<evidence type="ECO:0000256" key="1">
    <source>
        <dbReference type="ARBA" id="ARBA00004370"/>
    </source>
</evidence>
<comment type="similarity">
    <text evidence="2">Belongs to the glycerophosphoryl diester phosphodiesterase family.</text>
</comment>
<dbReference type="EMBL" id="JBHMDO010000047">
    <property type="protein sequence ID" value="MFB9330142.1"/>
    <property type="molecule type" value="Genomic_DNA"/>
</dbReference>
<dbReference type="RefSeq" id="WP_377501046.1">
    <property type="nucleotide sequence ID" value="NZ_JBHMDO010000047.1"/>
</dbReference>